<evidence type="ECO:0000313" key="4">
    <source>
        <dbReference type="Proteomes" id="UP000435187"/>
    </source>
</evidence>
<name>A0A6N7R677_9BACI</name>
<proteinExistence type="predicted"/>
<gene>
    <name evidence="2" type="ORF">GH885_15075</name>
    <name evidence="3" type="ORF">GH885_20940</name>
</gene>
<dbReference type="GO" id="GO:0015074">
    <property type="term" value="P:DNA integration"/>
    <property type="evidence" value="ECO:0007669"/>
    <property type="project" value="InterPro"/>
</dbReference>
<evidence type="ECO:0000313" key="3">
    <source>
        <dbReference type="EMBL" id="MRI68771.1"/>
    </source>
</evidence>
<dbReference type="InterPro" id="IPR001584">
    <property type="entry name" value="Integrase_cat-core"/>
</dbReference>
<protein>
    <submittedName>
        <fullName evidence="3">IS3 family transposase</fullName>
    </submittedName>
</protein>
<reference evidence="3 4" key="1">
    <citation type="submission" date="2019-10" db="EMBL/GenBank/DDBJ databases">
        <title>Gracilibacillus salitolerans sp. nov., a moderate halophile isolated from a saline soil in northwest China.</title>
        <authorList>
            <person name="Gan L."/>
        </authorList>
    </citation>
    <scope>NUCLEOTIDE SEQUENCE [LARGE SCALE GENOMIC DNA]</scope>
    <source>
        <strain evidence="3 4">TP2-8</strain>
    </source>
</reference>
<accession>A0A6N7R677</accession>
<sequence length="32" mass="3903">AIEEYIYFYNYERLQLANGGYTPMEYYESKIA</sequence>
<comment type="caution">
    <text evidence="3">The sequence shown here is derived from an EMBL/GenBank/DDBJ whole genome shotgun (WGS) entry which is preliminary data.</text>
</comment>
<evidence type="ECO:0000313" key="2">
    <source>
        <dbReference type="EMBL" id="MRI67642.1"/>
    </source>
</evidence>
<dbReference type="EMBL" id="WJEE01000099">
    <property type="protein sequence ID" value="MRI68771.1"/>
    <property type="molecule type" value="Genomic_DNA"/>
</dbReference>
<dbReference type="Pfam" id="PF13333">
    <property type="entry name" value="rve_2"/>
    <property type="match status" value="1"/>
</dbReference>
<keyword evidence="4" id="KW-1185">Reference proteome</keyword>
<organism evidence="3 4">
    <name type="scientific">Gracilibacillus thailandensis</name>
    <dbReference type="NCBI Taxonomy" id="563735"/>
    <lineage>
        <taxon>Bacteria</taxon>
        <taxon>Bacillati</taxon>
        <taxon>Bacillota</taxon>
        <taxon>Bacilli</taxon>
        <taxon>Bacillales</taxon>
        <taxon>Bacillaceae</taxon>
        <taxon>Gracilibacillus</taxon>
    </lineage>
</organism>
<dbReference type="Proteomes" id="UP000435187">
    <property type="component" value="Unassembled WGS sequence"/>
</dbReference>
<evidence type="ECO:0000259" key="1">
    <source>
        <dbReference type="Pfam" id="PF13333"/>
    </source>
</evidence>
<feature type="domain" description="Integrase catalytic" evidence="1">
    <location>
        <begin position="1"/>
        <end position="28"/>
    </location>
</feature>
<dbReference type="EMBL" id="WJEE01000037">
    <property type="protein sequence ID" value="MRI67642.1"/>
    <property type="molecule type" value="Genomic_DNA"/>
</dbReference>
<dbReference type="AlphaFoldDB" id="A0A6N7R677"/>
<feature type="non-terminal residue" evidence="3">
    <location>
        <position position="1"/>
    </location>
</feature>